<sequence>DFKPASVVRSEQAELSVGNAQDVSITIPNIEGSTTQGSHFSGNT</sequence>
<dbReference type="EMBL" id="CAJNOK010077337">
    <property type="protein sequence ID" value="CAF1676560.1"/>
    <property type="molecule type" value="Genomic_DNA"/>
</dbReference>
<dbReference type="Proteomes" id="UP000682733">
    <property type="component" value="Unassembled WGS sequence"/>
</dbReference>
<evidence type="ECO:0000313" key="1">
    <source>
        <dbReference type="EMBL" id="CAF1676560.1"/>
    </source>
</evidence>
<feature type="non-terminal residue" evidence="1">
    <location>
        <position position="44"/>
    </location>
</feature>
<comment type="caution">
    <text evidence="1">The sequence shown here is derived from an EMBL/GenBank/DDBJ whole genome shotgun (WGS) entry which is preliminary data.</text>
</comment>
<evidence type="ECO:0000313" key="3">
    <source>
        <dbReference type="Proteomes" id="UP000677228"/>
    </source>
</evidence>
<accession>A0A8S2GBG6</accession>
<dbReference type="EMBL" id="CAJOBA010113425">
    <property type="protein sequence ID" value="CAF4560416.1"/>
    <property type="molecule type" value="Genomic_DNA"/>
</dbReference>
<organism evidence="1 3">
    <name type="scientific">Didymodactylos carnosus</name>
    <dbReference type="NCBI Taxonomy" id="1234261"/>
    <lineage>
        <taxon>Eukaryota</taxon>
        <taxon>Metazoa</taxon>
        <taxon>Spiralia</taxon>
        <taxon>Gnathifera</taxon>
        <taxon>Rotifera</taxon>
        <taxon>Eurotatoria</taxon>
        <taxon>Bdelloidea</taxon>
        <taxon>Philodinida</taxon>
        <taxon>Philodinidae</taxon>
        <taxon>Didymodactylos</taxon>
    </lineage>
</organism>
<reference evidence="1" key="1">
    <citation type="submission" date="2021-02" db="EMBL/GenBank/DDBJ databases">
        <authorList>
            <person name="Nowell W R."/>
        </authorList>
    </citation>
    <scope>NUCLEOTIDE SEQUENCE</scope>
</reference>
<dbReference type="AlphaFoldDB" id="A0A8S2GBG6"/>
<name>A0A8S2GBG6_9BILA</name>
<dbReference type="Proteomes" id="UP000677228">
    <property type="component" value="Unassembled WGS sequence"/>
</dbReference>
<proteinExistence type="predicted"/>
<feature type="non-terminal residue" evidence="1">
    <location>
        <position position="1"/>
    </location>
</feature>
<gene>
    <name evidence="1" type="ORF">OVA965_LOCUS45911</name>
    <name evidence="2" type="ORF">TMI583_LOCUS49902</name>
</gene>
<protein>
    <submittedName>
        <fullName evidence="1">Uncharacterized protein</fullName>
    </submittedName>
</protein>
<evidence type="ECO:0000313" key="2">
    <source>
        <dbReference type="EMBL" id="CAF4560416.1"/>
    </source>
</evidence>